<organism evidence="2 3">
    <name type="scientific">Paractinoplanes bogorensis</name>
    <dbReference type="NCBI Taxonomy" id="1610840"/>
    <lineage>
        <taxon>Bacteria</taxon>
        <taxon>Bacillati</taxon>
        <taxon>Actinomycetota</taxon>
        <taxon>Actinomycetes</taxon>
        <taxon>Micromonosporales</taxon>
        <taxon>Micromonosporaceae</taxon>
        <taxon>Paractinoplanes</taxon>
    </lineage>
</organism>
<proteinExistence type="predicted"/>
<dbReference type="PROSITE" id="PS51257">
    <property type="entry name" value="PROKAR_LIPOPROTEIN"/>
    <property type="match status" value="1"/>
</dbReference>
<comment type="caution">
    <text evidence="2">The sequence shown here is derived from an EMBL/GenBank/DDBJ whole genome shotgun (WGS) entry which is preliminary data.</text>
</comment>
<evidence type="ECO:0000256" key="1">
    <source>
        <dbReference type="SAM" id="MobiDB-lite"/>
    </source>
</evidence>
<feature type="region of interest" description="Disordered" evidence="1">
    <location>
        <begin position="24"/>
        <end position="46"/>
    </location>
</feature>
<dbReference type="RefSeq" id="WP_215794376.1">
    <property type="nucleotide sequence ID" value="NZ_JAHKKG010000015.1"/>
</dbReference>
<accession>A0ABS5Z1K5</accession>
<name>A0ABS5Z1K5_9ACTN</name>
<evidence type="ECO:0000313" key="2">
    <source>
        <dbReference type="EMBL" id="MBU2669581.1"/>
    </source>
</evidence>
<dbReference type="EMBL" id="JAHKKG010000015">
    <property type="protein sequence ID" value="MBU2669581.1"/>
    <property type="molecule type" value="Genomic_DNA"/>
</dbReference>
<reference evidence="2 3" key="1">
    <citation type="submission" date="2021-06" db="EMBL/GenBank/DDBJ databases">
        <title>Actinoplanes lichenicola sp. nov., and Actinoplanes ovalisporus sp. nov., isolated from lichen in Thailand.</title>
        <authorList>
            <person name="Saeng-In P."/>
            <person name="Kanchanasin P."/>
            <person name="Yuki M."/>
            <person name="Kudo T."/>
            <person name="Ohkuma M."/>
            <person name="Phongsopitanun W."/>
            <person name="Tanasupawat S."/>
        </authorList>
    </citation>
    <scope>NUCLEOTIDE SEQUENCE [LARGE SCALE GENOMIC DNA]</scope>
    <source>
        <strain evidence="2 3">NBRC 110975</strain>
    </source>
</reference>
<dbReference type="Proteomes" id="UP001519654">
    <property type="component" value="Unassembled WGS sequence"/>
</dbReference>
<gene>
    <name evidence="2" type="ORF">KOI35_39330</name>
</gene>
<keyword evidence="3" id="KW-1185">Reference proteome</keyword>
<evidence type="ECO:0000313" key="3">
    <source>
        <dbReference type="Proteomes" id="UP001519654"/>
    </source>
</evidence>
<sequence>MSRVPALILAALLTATVTGCGRDETPVAGPTAAPSPTPVSASASALVDDPPGTLTCAALAQAIADSSLMTPGVVDGIARVSGTADAPVADAAGRLLAAYGKAVLSVGKDDEPDAVAAVSAAASDMSSVCSDSGLQTVG</sequence>
<feature type="compositionally biased region" description="Low complexity" evidence="1">
    <location>
        <begin position="26"/>
        <end position="45"/>
    </location>
</feature>
<evidence type="ECO:0008006" key="4">
    <source>
        <dbReference type="Google" id="ProtNLM"/>
    </source>
</evidence>
<protein>
    <recommendedName>
        <fullName evidence="4">Lipoprotein</fullName>
    </recommendedName>
</protein>